<proteinExistence type="evidence at transcript level"/>
<sequence length="367" mass="41944">MCLWHGLGPKLVPSVRSSPSLLRSWSSWSPPSRQTHRWSAFRKRLDSIPPLRRGLADAGAGSSGSGSGSSSGASGRSADQFSQRAMKYTFVAFGAMFTGVGGFLVVTWGAPPLDEQGKEIEDEFSHMPRWKAHLYRTYKELQLYNKMIKDPSRDKLLPDPLTEPYYQPPYTLVLEMTGVLVHPDWTYQTGWRFKKRPGVNHFLQQVGPPLFEVVIYTSEQGFTAYPILDTLDPQGYIMYRLFRDATRYTGGHHVKDLSCLNRDLSRVIMVDWSAEACSLQPRNALRLPKWDGSDDDRTLIDLAQFLRTIATSEVEDVRTVLDYYSQFDDPLQAFKENQRKLQEEKQQVPLEPSPSQRSWAMGLWKRQ</sequence>
<evidence type="ECO:0000256" key="9">
    <source>
        <dbReference type="ARBA" id="ARBA00022989"/>
    </source>
</evidence>
<feature type="compositionally biased region" description="Low complexity" evidence="15">
    <location>
        <begin position="14"/>
        <end position="33"/>
    </location>
</feature>
<feature type="transmembrane region" description="Helical" evidence="14">
    <location>
        <begin position="90"/>
        <end position="110"/>
    </location>
</feature>
<dbReference type="SMART" id="SM00577">
    <property type="entry name" value="CPDc"/>
    <property type="match status" value="1"/>
</dbReference>
<dbReference type="InterPro" id="IPR036412">
    <property type="entry name" value="HAD-like_sf"/>
</dbReference>
<keyword evidence="10 14" id="KW-0811">Translocation</keyword>
<accession>A0A131XE75</accession>
<dbReference type="InterPro" id="IPR050365">
    <property type="entry name" value="TIM50"/>
</dbReference>
<keyword evidence="9 14" id="KW-1133">Transmembrane helix</keyword>
<comment type="subcellular location">
    <subcellularLocation>
        <location evidence="2 14">Mitochondrion inner membrane</location>
        <topology evidence="2 14">Single-pass membrane protein</topology>
    </subcellularLocation>
</comment>
<dbReference type="Pfam" id="PF03031">
    <property type="entry name" value="NIF"/>
    <property type="match status" value="1"/>
</dbReference>
<dbReference type="FunFam" id="3.40.50.1000:FF:000019">
    <property type="entry name" value="Mitochondrial import inner membrane translocase subunit TIM50"/>
    <property type="match status" value="1"/>
</dbReference>
<protein>
    <recommendedName>
        <fullName evidence="14">Mitochondrial import inner membrane translocase subunit TIM50</fullName>
    </recommendedName>
</protein>
<evidence type="ECO:0000256" key="13">
    <source>
        <dbReference type="ARBA" id="ARBA00061911"/>
    </source>
</evidence>
<evidence type="ECO:0000259" key="16">
    <source>
        <dbReference type="PROSITE" id="PS50969"/>
    </source>
</evidence>
<evidence type="ECO:0000256" key="12">
    <source>
        <dbReference type="ARBA" id="ARBA00023136"/>
    </source>
</evidence>
<reference evidence="17" key="1">
    <citation type="journal article" date="2017" name="Ticks Tick Borne Dis.">
        <title>An insight into the sialome of Hyalomma excavatum.</title>
        <authorList>
            <person name="Ribeiro J.M."/>
            <person name="Slovak M."/>
            <person name="Francischetti I.M."/>
        </authorList>
    </citation>
    <scope>NUCLEOTIDE SEQUENCE</scope>
    <source>
        <strain evidence="17">Samish</strain>
        <tissue evidence="17">Salivary glands</tissue>
    </source>
</reference>
<name>A0A131XE75_9ACAR</name>
<evidence type="ECO:0000313" key="17">
    <source>
        <dbReference type="EMBL" id="JAP65874.1"/>
    </source>
</evidence>
<organism evidence="17">
    <name type="scientific">Hyalomma excavatum</name>
    <dbReference type="NCBI Taxonomy" id="257692"/>
    <lineage>
        <taxon>Eukaryota</taxon>
        <taxon>Metazoa</taxon>
        <taxon>Ecdysozoa</taxon>
        <taxon>Arthropoda</taxon>
        <taxon>Chelicerata</taxon>
        <taxon>Arachnida</taxon>
        <taxon>Acari</taxon>
        <taxon>Parasitiformes</taxon>
        <taxon>Ixodida</taxon>
        <taxon>Ixodoidea</taxon>
        <taxon>Ixodidae</taxon>
        <taxon>Hyalomminae</taxon>
        <taxon>Hyalomma</taxon>
    </lineage>
</organism>
<keyword evidence="4 14" id="KW-0813">Transport</keyword>
<dbReference type="AlphaFoldDB" id="A0A131XE75"/>
<evidence type="ECO:0000256" key="10">
    <source>
        <dbReference type="ARBA" id="ARBA00023010"/>
    </source>
</evidence>
<comment type="function">
    <text evidence="1 14">Essential component of the TIM23 complex, a complex that mediates the translocation of transit peptide-containing proteins across the mitochondrial inner membrane.</text>
</comment>
<evidence type="ECO:0000256" key="15">
    <source>
        <dbReference type="SAM" id="MobiDB-lite"/>
    </source>
</evidence>
<evidence type="ECO:0000256" key="4">
    <source>
        <dbReference type="ARBA" id="ARBA00022448"/>
    </source>
</evidence>
<dbReference type="SUPFAM" id="SSF56784">
    <property type="entry name" value="HAD-like"/>
    <property type="match status" value="1"/>
</dbReference>
<keyword evidence="12 14" id="KW-0472">Membrane</keyword>
<dbReference type="PANTHER" id="PTHR12210">
    <property type="entry name" value="DULLARD PROTEIN PHOSPHATASE"/>
    <property type="match status" value="1"/>
</dbReference>
<evidence type="ECO:0000256" key="5">
    <source>
        <dbReference type="ARBA" id="ARBA00022692"/>
    </source>
</evidence>
<dbReference type="InterPro" id="IPR004274">
    <property type="entry name" value="FCP1_dom"/>
</dbReference>
<dbReference type="EMBL" id="GEFH01002707">
    <property type="protein sequence ID" value="JAP65874.1"/>
    <property type="molecule type" value="mRNA"/>
</dbReference>
<evidence type="ECO:0000256" key="6">
    <source>
        <dbReference type="ARBA" id="ARBA00022792"/>
    </source>
</evidence>
<dbReference type="CDD" id="cd07521">
    <property type="entry name" value="HAD_FCP1-like"/>
    <property type="match status" value="1"/>
</dbReference>
<feature type="region of interest" description="Disordered" evidence="15">
    <location>
        <begin position="14"/>
        <end position="34"/>
    </location>
</feature>
<dbReference type="GO" id="GO:0005744">
    <property type="term" value="C:TIM23 mitochondrial import inner membrane translocase complex"/>
    <property type="evidence" value="ECO:0007669"/>
    <property type="project" value="UniProtKB-UniRule"/>
</dbReference>
<evidence type="ECO:0000256" key="8">
    <source>
        <dbReference type="ARBA" id="ARBA00022946"/>
    </source>
</evidence>
<keyword evidence="5 14" id="KW-0812">Transmembrane</keyword>
<feature type="domain" description="FCP1 homology" evidence="16">
    <location>
        <begin position="165"/>
        <end position="309"/>
    </location>
</feature>
<feature type="region of interest" description="Disordered" evidence="15">
    <location>
        <begin position="340"/>
        <end position="367"/>
    </location>
</feature>
<keyword evidence="6" id="KW-0999">Mitochondrion inner membrane</keyword>
<evidence type="ECO:0000256" key="7">
    <source>
        <dbReference type="ARBA" id="ARBA00022927"/>
    </source>
</evidence>
<keyword evidence="8 14" id="KW-0809">Transit peptide</keyword>
<dbReference type="InterPro" id="IPR023214">
    <property type="entry name" value="HAD_sf"/>
</dbReference>
<comment type="similarity">
    <text evidence="3 14">Belongs to the TIM50 family.</text>
</comment>
<feature type="region of interest" description="Disordered" evidence="15">
    <location>
        <begin position="55"/>
        <end position="77"/>
    </location>
</feature>
<keyword evidence="7 14" id="KW-0653">Protein transport</keyword>
<evidence type="ECO:0000256" key="2">
    <source>
        <dbReference type="ARBA" id="ARBA00004434"/>
    </source>
</evidence>
<evidence type="ECO:0000256" key="1">
    <source>
        <dbReference type="ARBA" id="ARBA00002959"/>
    </source>
</evidence>
<dbReference type="GO" id="GO:0015031">
    <property type="term" value="P:protein transport"/>
    <property type="evidence" value="ECO:0007669"/>
    <property type="project" value="UniProtKB-KW"/>
</dbReference>
<dbReference type="PROSITE" id="PS50969">
    <property type="entry name" value="FCP1"/>
    <property type="match status" value="1"/>
</dbReference>
<evidence type="ECO:0000256" key="3">
    <source>
        <dbReference type="ARBA" id="ARBA00006344"/>
    </source>
</evidence>
<keyword evidence="11 14" id="KW-0496">Mitochondrion</keyword>
<comment type="subunit">
    <text evidence="13">Component of the TIM23 complex at least composed of Tim23, Tim17 (Tim17a1, Tim17a2 or Tim17b1) and a Tim50.</text>
</comment>
<evidence type="ECO:0000256" key="14">
    <source>
        <dbReference type="RuleBase" id="RU365079"/>
    </source>
</evidence>
<evidence type="ECO:0000256" key="11">
    <source>
        <dbReference type="ARBA" id="ARBA00023128"/>
    </source>
</evidence>
<dbReference type="Gene3D" id="3.40.50.1000">
    <property type="entry name" value="HAD superfamily/HAD-like"/>
    <property type="match status" value="1"/>
</dbReference>